<evidence type="ECO:0000256" key="1">
    <source>
        <dbReference type="SAM" id="Phobius"/>
    </source>
</evidence>
<dbReference type="Proteomes" id="UP000683925">
    <property type="component" value="Unassembled WGS sequence"/>
</dbReference>
<sequence>MIFIQLVFLEITLAIEIQTLDLLYQVAQQSVKIYDEDFDPNKYFSYGIWSKYTPLSAIPKTGPVGLFESDCYHLHHVLDKQSNELNLIYYDCLDFEANKITKTIRFVSDNDEQKKYEIDLEIFLYESFWYFLEVLQWPFQKRFEIMIISQQKILIHNVEEIHYPFKGRDLQFTFGSSLIVSNSRIESIEKNQKFSYFPGTIIIQNFAISEVLAIIDWLTYVKSVFVDYEICRCQPNEFSKIQDMNIYSQQKGDLVSQNIICDSFILSGWVKIQEIIQEDSQFLYPFIKLSANFEDSRLSNDNLSPLQIQYQLSDIQNQIILSTYSYTFPKVTIDFSTNPFLIKKSFDITHSIHLWHKIQVKLIRSSMDIQIIFYEQLMIYQYNLQVEVHQFKSLYLKLVYGNIKQLNSNYLSIFTRNFIFLNCDQTFSEHNCHNSCQECDGPTNEDCLSCSEESKRTYFPEYKLCLCPLNTVDDQICVGYQETKFEFIDEPFKNNDCPFGYFELENECVQCPSIIRDDLMICVECLQNPKSFSQDPFCQYDLYLSQSQQTEKLQLRDSDQLLFDGNDITIYPCRGCNNAAINDFKYLYLGFLYSSHSFQLNCLSEDYQCLLLLSQSCKDQVLSVSGVRCKSCPNLYIQDGADCISIYDNMEEPCQKPYYKSFDKKCKLCPIKNCVYCFEYQDDESSFKSTLYKNFEGSNSDQMIKIGCAMCEDGFIFDFTIGECLRQQSKILTCLRSFINLDGIEICTLSTQNDFSVAPEIVNCDKYYSNCLQCVLTPSSQLQCVICREGYASSIITGNCESISLFESFQNSTYLIQGGIRDQDGYVQLIQSFIMQFLPNSYYYSYSPESLSYQPIKCKNGYDLAIQLMCFQYCSSECLSCQKDQYSFICMRCPLNYYRKPMLVELNGKCIACSNLCQYCEVRNQDEISSLQPNFELEELNLQFTTRCLKPVKDPNIVINTSFRNAKYCFNKSCQNWFSFPVYFTECLLDRQNQYSYEEEINFQYCNLVGVDQMTINYIFSFHEYIVSCDSLALKFWNGLKKKIFSLKKTNMRLFAVKDYQVGTSQIIEIINYDEVELKNLTFRKFDGCNLENLNKKIDLTLNKLNFITTNISRLTFFQTQIFGNIVIQEVYFLDSVFVNSTFFDFSKQTVLITFKIKNLTFKNCLIENSTLFNIDYIQDIITIEDILIENCTLLNSAFFTFSTDLSHISKIKLKNIEITQCSFDQSFFLQSKRKFELIADDLQFSNNYLQNSVIICFNDNLDFMKVRSSYNTLIQSSILSTLLLINEQRLVCTVDDFEDDSTTFQDSNLVVVYSSLQINNFIVNIKNIKVQENTIPDKLYLQNYLFKFHCHSLKVQNAQFLNLQNLAMFYLYEINQIVFDSVIFENSQQNYKVPVSLSQACTDLYEFRNQPLYVMGFQYLSLSNIQIVNQFSINYSLMDVSFSPQFVIEKIGQIILVYVQFRGNIILKNKVATSLSLLNIYSQFNLNIKLTDFQFIQNIVNQQIDEPLDTQTNLIHISSLDSFLQIQHLYFYQNALTNSTNPIFTLTASLIEISNLIFINSNVLSQNLWQQFYDFELVDEYNQQEINSIIQSTFKILNQGIYISASTFNCTDSYFQEIIATKGSIFQIKTQGQGIIQIRNLKIDSVYTNLKDTGGSGCISIDSTNSLLSIDLRQIKFTKIFNRMATSLLTIIPSQKENVIRLNNIEIKNCLSLMNTIMLAKFSADVMKQSQVSINNLTIYQSEEMWFQLFSLIGEITLSELENILSQENAMIFLENCKVDIQNINVEGIIISPIFKIYNAFTLKIFDFKLVFIQKLYSFDLILITQTIKAESKISIEKLKILQSITYKQKYDGIPIFSDLNYKILGCSVWRNTSISDQTIYSNILSQIQSFANQSNQLIYIKSISNQNSLRLSQIEIRNNDGSDFSNGMITFEAEQFKIFKIDNIFCFQNSVKENGCLYFLISNFINSTIIIKDSYFIQNKGSLGGAMLIQNVKLKMANCKIISNYASKSGGGLFLQLKDTDFQIKQTLITNNEALVGGGIYFNQDGTILLQNFIESYLLFNVAKQFGDNLIESPNHLTLLINDLQMQSKKQVINQTLIHHLALQPYSIIEQGKPLITNYLMIPSNQVIDQYQIYLPTRVQYISYIKNFVLILKNSLNEQLPNLLSTTCTLTKKTINKEGLIQEDELEEQQNLQFDLEYDYSNLGSLSFIFDPYYQENKQLQIEISCKSLQHQKILNYIIQAKSLKCQLGEFYVNFGCQICSSSQGFYSVVYDATKCSIFDKTKFKNITENNIELLGGFWRPDFVSDYIEQCFKNLKFCKGGWGYGNQICHLGHIGALCEECDIYNIRGEGKYLKNQQDSQCISCFGVEDSIIPFIAASVWSFISIIITLRNIESSNQLFKCLKLQQRFSKIIFNLEQGHQSFLIKMLLNYLWIFSVIFTFNIQFSFSFTFVDTASNTSYSMTNNLDCYLSENQQIKLIYSKIITMLVLMIFQFILIISGYLIYNWYKQVGLSNFNFETISNTLLYLYVSNYGGLVKMYFSIISKRTVSSQSYIQGDVSLLFGTSEHLIWIFAFVIPGICIFSIIIPLSLFIVMYIKKDQHDNIQIRKHFCYLINEYNNRSYFWEEIKLIKKTIIILILTYFETYILLKASLLGLCLLFYQLLAFNEKPYILTSFNNKDLSSAQICSITIFLAAAKYVAEQENNQFSSISLQTIIALLCIKLCYAFIKSISEVYSNKYSNLILNYLYLILNKISQDSCLTLTLNNYLQKSSQRKKRSKFLIKKLKQYLLKASKAQLEGHKKVLSSHIKETQSSGFEQKYK</sequence>
<feature type="transmembrane region" description="Helical" evidence="1">
    <location>
        <begin position="2480"/>
        <end position="2505"/>
    </location>
</feature>
<keyword evidence="3" id="KW-1185">Reference proteome</keyword>
<feature type="transmembrane region" description="Helical" evidence="1">
    <location>
        <begin position="2432"/>
        <end position="2453"/>
    </location>
</feature>
<feature type="transmembrane region" description="Helical" evidence="1">
    <location>
        <begin position="2635"/>
        <end position="2661"/>
    </location>
</feature>
<dbReference type="OrthoDB" id="77931at2759"/>
<protein>
    <recommendedName>
        <fullName evidence="4">Transmembrane protein</fullName>
    </recommendedName>
</protein>
<evidence type="ECO:0000313" key="3">
    <source>
        <dbReference type="Proteomes" id="UP000683925"/>
    </source>
</evidence>
<accession>A0A8S1V9V4</accession>
<evidence type="ECO:0000313" key="2">
    <source>
        <dbReference type="EMBL" id="CAD8173391.1"/>
    </source>
</evidence>
<keyword evidence="1" id="KW-0812">Transmembrane</keyword>
<organism evidence="2 3">
    <name type="scientific">Paramecium octaurelia</name>
    <dbReference type="NCBI Taxonomy" id="43137"/>
    <lineage>
        <taxon>Eukaryota</taxon>
        <taxon>Sar</taxon>
        <taxon>Alveolata</taxon>
        <taxon>Ciliophora</taxon>
        <taxon>Intramacronucleata</taxon>
        <taxon>Oligohymenophorea</taxon>
        <taxon>Peniculida</taxon>
        <taxon>Parameciidae</taxon>
        <taxon>Paramecium</taxon>
    </lineage>
</organism>
<name>A0A8S1V9V4_PAROT</name>
<keyword evidence="1" id="KW-0472">Membrane</keyword>
<keyword evidence="1" id="KW-1133">Transmembrane helix</keyword>
<gene>
    <name evidence="2" type="ORF">POCTA_138.1.T0610301</name>
</gene>
<dbReference type="EMBL" id="CAJJDP010000060">
    <property type="protein sequence ID" value="CAD8173391.1"/>
    <property type="molecule type" value="Genomic_DNA"/>
</dbReference>
<dbReference type="CDD" id="cd00064">
    <property type="entry name" value="FU"/>
    <property type="match status" value="1"/>
</dbReference>
<comment type="caution">
    <text evidence="2">The sequence shown here is derived from an EMBL/GenBank/DDBJ whole genome shotgun (WGS) entry which is preliminary data.</text>
</comment>
<reference evidence="2" key="1">
    <citation type="submission" date="2021-01" db="EMBL/GenBank/DDBJ databases">
        <authorList>
            <consortium name="Genoscope - CEA"/>
            <person name="William W."/>
        </authorList>
    </citation>
    <scope>NUCLEOTIDE SEQUENCE</scope>
</reference>
<evidence type="ECO:0008006" key="4">
    <source>
        <dbReference type="Google" id="ProtNLM"/>
    </source>
</evidence>
<dbReference type="PANTHER" id="PTHR11319:SF35">
    <property type="entry name" value="OUTER MEMBRANE PROTEIN PMPC-RELATED"/>
    <property type="match status" value="1"/>
</dbReference>
<feature type="transmembrane region" description="Helical" evidence="1">
    <location>
        <begin position="2373"/>
        <end position="2391"/>
    </location>
</feature>
<feature type="transmembrane region" description="Helical" evidence="1">
    <location>
        <begin position="2569"/>
        <end position="2597"/>
    </location>
</feature>
<proteinExistence type="predicted"/>
<feature type="transmembrane region" description="Helical" evidence="1">
    <location>
        <begin position="2526"/>
        <end position="2544"/>
    </location>
</feature>
<dbReference type="InterPro" id="IPR006212">
    <property type="entry name" value="Furin_repeat"/>
</dbReference>
<dbReference type="PANTHER" id="PTHR11319">
    <property type="entry name" value="G PROTEIN-COUPLED RECEPTOR-RELATED"/>
    <property type="match status" value="1"/>
</dbReference>